<accession>B4QJZ4</accession>
<keyword evidence="3" id="KW-1185">Reference proteome</keyword>
<reference evidence="2 3" key="1">
    <citation type="journal article" date="2007" name="Nature">
        <title>Evolution of genes and genomes on the Drosophila phylogeny.</title>
        <authorList>
            <consortium name="Drosophila 12 Genomes Consortium"/>
            <person name="Clark A.G."/>
            <person name="Eisen M.B."/>
            <person name="Smith D.R."/>
            <person name="Bergman C.M."/>
            <person name="Oliver B."/>
            <person name="Markow T.A."/>
            <person name="Kaufman T.C."/>
            <person name="Kellis M."/>
            <person name="Gelbart W."/>
            <person name="Iyer V.N."/>
            <person name="Pollard D.A."/>
            <person name="Sackton T.B."/>
            <person name="Larracuente A.M."/>
            <person name="Singh N.D."/>
            <person name="Abad J.P."/>
            <person name="Abt D.N."/>
            <person name="Adryan B."/>
            <person name="Aguade M."/>
            <person name="Akashi H."/>
            <person name="Anderson W.W."/>
            <person name="Aquadro C.F."/>
            <person name="Ardell D.H."/>
            <person name="Arguello R."/>
            <person name="Artieri C.G."/>
            <person name="Barbash D.A."/>
            <person name="Barker D."/>
            <person name="Barsanti P."/>
            <person name="Batterham P."/>
            <person name="Batzoglou S."/>
            <person name="Begun D."/>
            <person name="Bhutkar A."/>
            <person name="Blanco E."/>
            <person name="Bosak S.A."/>
            <person name="Bradley R.K."/>
            <person name="Brand A.D."/>
            <person name="Brent M.R."/>
            <person name="Brooks A.N."/>
            <person name="Brown R.H."/>
            <person name="Butlin R.K."/>
            <person name="Caggese C."/>
            <person name="Calvi B.R."/>
            <person name="Bernardo de Carvalho A."/>
            <person name="Caspi A."/>
            <person name="Castrezana S."/>
            <person name="Celniker S.E."/>
            <person name="Chang J.L."/>
            <person name="Chapple C."/>
            <person name="Chatterji S."/>
            <person name="Chinwalla A."/>
            <person name="Civetta A."/>
            <person name="Clifton S.W."/>
            <person name="Comeron J.M."/>
            <person name="Costello J.C."/>
            <person name="Coyne J.A."/>
            <person name="Daub J."/>
            <person name="David R.G."/>
            <person name="Delcher A.L."/>
            <person name="Delehaunty K."/>
            <person name="Do C.B."/>
            <person name="Ebling H."/>
            <person name="Edwards K."/>
            <person name="Eickbush T."/>
            <person name="Evans J.D."/>
            <person name="Filipski A."/>
            <person name="Findeiss S."/>
            <person name="Freyhult E."/>
            <person name="Fulton L."/>
            <person name="Fulton R."/>
            <person name="Garcia A.C."/>
            <person name="Gardiner A."/>
            <person name="Garfield D.A."/>
            <person name="Garvin B.E."/>
            <person name="Gibson G."/>
            <person name="Gilbert D."/>
            <person name="Gnerre S."/>
            <person name="Godfrey J."/>
            <person name="Good R."/>
            <person name="Gotea V."/>
            <person name="Gravely B."/>
            <person name="Greenberg A.J."/>
            <person name="Griffiths-Jones S."/>
            <person name="Gross S."/>
            <person name="Guigo R."/>
            <person name="Gustafson E.A."/>
            <person name="Haerty W."/>
            <person name="Hahn M.W."/>
            <person name="Halligan D.L."/>
            <person name="Halpern A.L."/>
            <person name="Halter G.M."/>
            <person name="Han M.V."/>
            <person name="Heger A."/>
            <person name="Hillier L."/>
            <person name="Hinrichs A.S."/>
            <person name="Holmes I."/>
            <person name="Hoskins R.A."/>
            <person name="Hubisz M.J."/>
            <person name="Hultmark D."/>
            <person name="Huntley M.A."/>
            <person name="Jaffe D.B."/>
            <person name="Jagadeeshan S."/>
            <person name="Jeck W.R."/>
            <person name="Johnson J."/>
            <person name="Jones C.D."/>
            <person name="Jordan W.C."/>
            <person name="Karpen G.H."/>
            <person name="Kataoka E."/>
            <person name="Keightley P.D."/>
            <person name="Kheradpour P."/>
            <person name="Kirkness E.F."/>
            <person name="Koerich L.B."/>
            <person name="Kristiansen K."/>
            <person name="Kudrna D."/>
            <person name="Kulathinal R.J."/>
            <person name="Kumar S."/>
            <person name="Kwok R."/>
            <person name="Lander E."/>
            <person name="Langley C.H."/>
            <person name="Lapoint R."/>
            <person name="Lazzaro B.P."/>
            <person name="Lee S.J."/>
            <person name="Levesque L."/>
            <person name="Li R."/>
            <person name="Lin C.F."/>
            <person name="Lin M.F."/>
            <person name="Lindblad-Toh K."/>
            <person name="Llopart A."/>
            <person name="Long M."/>
            <person name="Low L."/>
            <person name="Lozovsky E."/>
            <person name="Lu J."/>
            <person name="Luo M."/>
            <person name="Machado C.A."/>
            <person name="Makalowski W."/>
            <person name="Marzo M."/>
            <person name="Matsuda M."/>
            <person name="Matzkin L."/>
            <person name="McAllister B."/>
            <person name="McBride C.S."/>
            <person name="McKernan B."/>
            <person name="McKernan K."/>
            <person name="Mendez-Lago M."/>
            <person name="Minx P."/>
            <person name="Mollenhauer M.U."/>
            <person name="Montooth K."/>
            <person name="Mount S.M."/>
            <person name="Mu X."/>
            <person name="Myers E."/>
            <person name="Negre B."/>
            <person name="Newfeld S."/>
            <person name="Nielsen R."/>
            <person name="Noor M.A."/>
            <person name="O'Grady P."/>
            <person name="Pachter L."/>
            <person name="Papaceit M."/>
            <person name="Parisi M.J."/>
            <person name="Parisi M."/>
            <person name="Parts L."/>
            <person name="Pedersen J.S."/>
            <person name="Pesole G."/>
            <person name="Phillippy A.M."/>
            <person name="Ponting C.P."/>
            <person name="Pop M."/>
            <person name="Porcelli D."/>
            <person name="Powell J.R."/>
            <person name="Prohaska S."/>
            <person name="Pruitt K."/>
            <person name="Puig M."/>
            <person name="Quesneville H."/>
            <person name="Ram K.R."/>
            <person name="Rand D."/>
            <person name="Rasmussen M.D."/>
            <person name="Reed L.K."/>
            <person name="Reenan R."/>
            <person name="Reily A."/>
            <person name="Remington K.A."/>
            <person name="Rieger T.T."/>
            <person name="Ritchie M.G."/>
            <person name="Robin C."/>
            <person name="Rogers Y.H."/>
            <person name="Rohde C."/>
            <person name="Rozas J."/>
            <person name="Rubenfield M.J."/>
            <person name="Ruiz A."/>
            <person name="Russo S."/>
            <person name="Salzberg S.L."/>
            <person name="Sanchez-Gracia A."/>
            <person name="Saranga D.J."/>
            <person name="Sato H."/>
            <person name="Schaeffer S.W."/>
            <person name="Schatz M.C."/>
            <person name="Schlenke T."/>
            <person name="Schwartz R."/>
            <person name="Segarra C."/>
            <person name="Singh R.S."/>
            <person name="Sirot L."/>
            <person name="Sirota M."/>
            <person name="Sisneros N.B."/>
            <person name="Smith C.D."/>
            <person name="Smith T.F."/>
            <person name="Spieth J."/>
            <person name="Stage D.E."/>
            <person name="Stark A."/>
            <person name="Stephan W."/>
            <person name="Strausberg R.L."/>
            <person name="Strempel S."/>
            <person name="Sturgill D."/>
            <person name="Sutton G."/>
            <person name="Sutton G.G."/>
            <person name="Tao W."/>
            <person name="Teichmann S."/>
            <person name="Tobari Y.N."/>
            <person name="Tomimura Y."/>
            <person name="Tsolas J.M."/>
            <person name="Valente V.L."/>
            <person name="Venter E."/>
            <person name="Venter J.C."/>
            <person name="Vicario S."/>
            <person name="Vieira F.G."/>
            <person name="Vilella A.J."/>
            <person name="Villasante A."/>
            <person name="Walenz B."/>
            <person name="Wang J."/>
            <person name="Wasserman M."/>
            <person name="Watts T."/>
            <person name="Wilson D."/>
            <person name="Wilson R.K."/>
            <person name="Wing R.A."/>
            <person name="Wolfner M.F."/>
            <person name="Wong A."/>
            <person name="Wong G.K."/>
            <person name="Wu C.I."/>
            <person name="Wu G."/>
            <person name="Yamamoto D."/>
            <person name="Yang H.P."/>
            <person name="Yang S.P."/>
            <person name="Yorke J.A."/>
            <person name="Yoshida K."/>
            <person name="Zdobnov E."/>
            <person name="Zhang P."/>
            <person name="Zhang Y."/>
            <person name="Zimin A.V."/>
            <person name="Baldwin J."/>
            <person name="Abdouelleil A."/>
            <person name="Abdulkadir J."/>
            <person name="Abebe A."/>
            <person name="Abera B."/>
            <person name="Abreu J."/>
            <person name="Acer S.C."/>
            <person name="Aftuck L."/>
            <person name="Alexander A."/>
            <person name="An P."/>
            <person name="Anderson E."/>
            <person name="Anderson S."/>
            <person name="Arachi H."/>
            <person name="Azer M."/>
            <person name="Bachantsang P."/>
            <person name="Barry A."/>
            <person name="Bayul T."/>
            <person name="Berlin A."/>
            <person name="Bessette D."/>
            <person name="Bloom T."/>
            <person name="Blye J."/>
            <person name="Boguslavskiy L."/>
            <person name="Bonnet C."/>
            <person name="Boukhgalter B."/>
            <person name="Bourzgui I."/>
            <person name="Brown A."/>
            <person name="Cahill P."/>
            <person name="Channer S."/>
            <person name="Cheshatsang Y."/>
            <person name="Chuda L."/>
            <person name="Citroen M."/>
            <person name="Collymore A."/>
            <person name="Cooke P."/>
            <person name="Costello M."/>
            <person name="D'Aco K."/>
            <person name="Daza R."/>
            <person name="De Haan G."/>
            <person name="DeGray S."/>
            <person name="DeMaso C."/>
            <person name="Dhargay N."/>
            <person name="Dooley K."/>
            <person name="Dooley E."/>
            <person name="Doricent M."/>
            <person name="Dorje P."/>
            <person name="Dorjee K."/>
            <person name="Dupes A."/>
            <person name="Elong R."/>
            <person name="Falk J."/>
            <person name="Farina A."/>
            <person name="Faro S."/>
            <person name="Ferguson D."/>
            <person name="Fisher S."/>
            <person name="Foley C.D."/>
            <person name="Franke A."/>
            <person name="Friedrich D."/>
            <person name="Gadbois L."/>
            <person name="Gearin G."/>
            <person name="Gearin C.R."/>
            <person name="Giannoukos G."/>
            <person name="Goode T."/>
            <person name="Graham J."/>
            <person name="Grandbois E."/>
            <person name="Grewal S."/>
            <person name="Gyaltsen K."/>
            <person name="Hafez N."/>
            <person name="Hagos B."/>
            <person name="Hall J."/>
            <person name="Henson C."/>
            <person name="Hollinger A."/>
            <person name="Honan T."/>
            <person name="Huard M.D."/>
            <person name="Hughes L."/>
            <person name="Hurhula B."/>
            <person name="Husby M.E."/>
            <person name="Kamat A."/>
            <person name="Kanga B."/>
            <person name="Kashin S."/>
            <person name="Khazanovich D."/>
            <person name="Kisner P."/>
            <person name="Lance K."/>
            <person name="Lara M."/>
            <person name="Lee W."/>
            <person name="Lennon N."/>
            <person name="Letendre F."/>
            <person name="LeVine R."/>
            <person name="Lipovsky A."/>
            <person name="Liu X."/>
            <person name="Liu J."/>
            <person name="Liu S."/>
            <person name="Lokyitsang T."/>
            <person name="Lokyitsang Y."/>
            <person name="Lubonja R."/>
            <person name="Lui A."/>
            <person name="MacDonald P."/>
            <person name="Magnisalis V."/>
            <person name="Maru K."/>
            <person name="Matthews C."/>
            <person name="McCusker W."/>
            <person name="McDonough S."/>
            <person name="Mehta T."/>
            <person name="Meldrim J."/>
            <person name="Meneus L."/>
            <person name="Mihai O."/>
            <person name="Mihalev A."/>
            <person name="Mihova T."/>
            <person name="Mittelman R."/>
            <person name="Mlenga V."/>
            <person name="Montmayeur A."/>
            <person name="Mulrain L."/>
            <person name="Navidi A."/>
            <person name="Naylor J."/>
            <person name="Negash T."/>
            <person name="Nguyen T."/>
            <person name="Nguyen N."/>
            <person name="Nicol R."/>
            <person name="Norbu C."/>
            <person name="Norbu N."/>
            <person name="Novod N."/>
            <person name="O'Neill B."/>
            <person name="Osman S."/>
            <person name="Markiewicz E."/>
            <person name="Oyono O.L."/>
            <person name="Patti C."/>
            <person name="Phunkhang P."/>
            <person name="Pierre F."/>
            <person name="Priest M."/>
            <person name="Raghuraman S."/>
            <person name="Rege F."/>
            <person name="Reyes R."/>
            <person name="Rise C."/>
            <person name="Rogov P."/>
            <person name="Ross K."/>
            <person name="Ryan E."/>
            <person name="Settipalli S."/>
            <person name="Shea T."/>
            <person name="Sherpa N."/>
            <person name="Shi L."/>
            <person name="Shih D."/>
            <person name="Sparrow T."/>
            <person name="Spaulding J."/>
            <person name="Stalker J."/>
            <person name="Stange-Thomann N."/>
            <person name="Stavropoulos S."/>
            <person name="Stone C."/>
            <person name="Strader C."/>
            <person name="Tesfaye S."/>
            <person name="Thomson T."/>
            <person name="Thoulutsang Y."/>
            <person name="Thoulutsang D."/>
            <person name="Topham K."/>
            <person name="Topping I."/>
            <person name="Tsamla T."/>
            <person name="Vassiliev H."/>
            <person name="Vo A."/>
            <person name="Wangchuk T."/>
            <person name="Wangdi T."/>
            <person name="Weiand M."/>
            <person name="Wilkinson J."/>
            <person name="Wilson A."/>
            <person name="Yadav S."/>
            <person name="Young G."/>
            <person name="Yu Q."/>
            <person name="Zembek L."/>
            <person name="Zhong D."/>
            <person name="Zimmer A."/>
            <person name="Zwirko Z."/>
            <person name="Jaffe D.B."/>
            <person name="Alvarez P."/>
            <person name="Brockman W."/>
            <person name="Butler J."/>
            <person name="Chin C."/>
            <person name="Gnerre S."/>
            <person name="Grabherr M."/>
            <person name="Kleber M."/>
            <person name="Mauceli E."/>
            <person name="MacCallum I."/>
        </authorList>
    </citation>
    <scope>NUCLEOTIDE SEQUENCE [LARGE SCALE GENOMIC DNA]</scope>
    <source>
        <strain evidence="3">white501</strain>
    </source>
</reference>
<protein>
    <submittedName>
        <fullName evidence="2">GD12624</fullName>
    </submittedName>
</protein>
<name>B4QJZ4_DROSI</name>
<dbReference type="Proteomes" id="UP000000304">
    <property type="component" value="Chromosome 3L"/>
</dbReference>
<dbReference type="HOGENOM" id="CLU_3126609_0_0_1"/>
<dbReference type="EMBL" id="CM000363">
    <property type="protein sequence ID" value="EDX10432.1"/>
    <property type="molecule type" value="Genomic_DNA"/>
</dbReference>
<evidence type="ECO:0000313" key="2">
    <source>
        <dbReference type="EMBL" id="EDX10432.1"/>
    </source>
</evidence>
<sequence length="50" mass="5759">MTRDQEELWSCAEPSGDIPIGKRRTSDAVSPQMELRLKPRPRLILPRNRG</sequence>
<proteinExistence type="predicted"/>
<dbReference type="AlphaFoldDB" id="B4QJZ4"/>
<evidence type="ECO:0000256" key="1">
    <source>
        <dbReference type="SAM" id="MobiDB-lite"/>
    </source>
</evidence>
<feature type="region of interest" description="Disordered" evidence="1">
    <location>
        <begin position="1"/>
        <end position="31"/>
    </location>
</feature>
<gene>
    <name evidence="2" type="primary">Dsim\GD12624</name>
    <name evidence="2" type="ORF">Dsim_GD12624</name>
</gene>
<organism evidence="2 3">
    <name type="scientific">Drosophila simulans</name>
    <name type="common">Fruit fly</name>
    <dbReference type="NCBI Taxonomy" id="7240"/>
    <lineage>
        <taxon>Eukaryota</taxon>
        <taxon>Metazoa</taxon>
        <taxon>Ecdysozoa</taxon>
        <taxon>Arthropoda</taxon>
        <taxon>Hexapoda</taxon>
        <taxon>Insecta</taxon>
        <taxon>Pterygota</taxon>
        <taxon>Neoptera</taxon>
        <taxon>Endopterygota</taxon>
        <taxon>Diptera</taxon>
        <taxon>Brachycera</taxon>
        <taxon>Muscomorpha</taxon>
        <taxon>Ephydroidea</taxon>
        <taxon>Drosophilidae</taxon>
        <taxon>Drosophila</taxon>
        <taxon>Sophophora</taxon>
    </lineage>
</organism>
<evidence type="ECO:0000313" key="3">
    <source>
        <dbReference type="Proteomes" id="UP000000304"/>
    </source>
</evidence>